<dbReference type="SUPFAM" id="SSF101447">
    <property type="entry name" value="Formin homology 2 domain (FH2 domain)"/>
    <property type="match status" value="1"/>
</dbReference>
<gene>
    <name evidence="7" type="ORF">ANANG_G00119440</name>
</gene>
<dbReference type="PRINTS" id="PR00828">
    <property type="entry name" value="FORMIN"/>
</dbReference>
<evidence type="ECO:0000256" key="5">
    <source>
        <dbReference type="SAM" id="MobiDB-lite"/>
    </source>
</evidence>
<sequence length="1183" mass="130597">MENVNGGKNTEGKYPPGSFLDKISTLFVRPEKQETQKQAEENAVLTAFRNLPAKKTSNGVDKGNDDPIKEGNLRNGADRQGENGDPGTTDTEEGGDYAQGVVDSDLVQVRLVEIHSDTETEDEEGSGLVQSEQVNGHRKPRPSEEDGGRVNQNIKEEEAEDVRVFEFQIYLEKGSKSMEPPQETEGYLPTAQREPVTSDPTPTAASMDTCSLHTSLPSALPTGPPCPSEHSPRTAVDRSLTPALTEPPAEIQMALPASDQCPTTAGDWVCASDQLSPTAGDQVCVPVGADVVNADDIGSDCPADGSPVSLGPCEFPGAPTPSGAEPGEAPDPMGFAPASQYDEEECPSEDKEGQSSQGCFSTEMEPASTLPQLSSPTAGFSSRASFRGGALAPSSPVDRPLQLPGLYPLGLRVLQRGEERGAVKFSLKKPPIRRLFSEPLGLRREAKASAVGKGTLLMQLSQIFSLDKKESPNDGEDRGDPEEPVKEPTEELVEEPAEEPAEEPTVEGKEAAPPEDGTKATGAETAFEAFKSFFTPKSVKRRVEPPDLQAVREKMRNEQELLRAIFDRSPSKPATPEHKALGQSNVCVSPGSDSEERTPGRLQAVWPPPRPKDEEEKVGLKYTEAEHQAALLHLKRECKDEVEKLRVEFEQQVFQIRGEHAVSISQLEETISEMQQELANSVAQSHAVCREVGVSTEDDLLPKSFRNVCVQTDRETFIKSPEEERKPSQPPNATVPKKLNLTSISLSLMGKAESASGIQVPDNNCNTLWGSLEEPDILNPEEFEELFSKATPQPTKKPLCEVYENKAKVKRIIKLLDGKRSQAVGILISSLHLEMKDIHQAVMTVDNSVVDLETIEALYENRAQNDELEKLKKHYETSKDDEVKLLDKPEQFLYELSQIPDFSERAHCIIFQATFSDGMSSICRKVEIISDMCKCLLNRPSVRDVIGLILALGNYMNGGNRTRGQADGFSLEILPKLKDVKSRDNRISLVDYVASYYLRNFDKNTGTERGAFPLPEPQDLSLAAQVKFEDLSKDLRKLQRDLAGCEKKIQKVCLSSSEEHLEPFKEKMESFVSMGKKEHSAMNDKLTSAQKSFQDMVDYFGVKPKSSEKEVAPSFIFMLWFEFCRDFKVAWKREGKSISKERLKAARASVKMITEEKKVETRKINPNSLKERLRQKEAALFSS</sequence>
<feature type="compositionally biased region" description="Basic and acidic residues" evidence="5">
    <location>
        <begin position="567"/>
        <end position="580"/>
    </location>
</feature>
<evidence type="ECO:0000256" key="4">
    <source>
        <dbReference type="ARBA" id="ARBA00023242"/>
    </source>
</evidence>
<dbReference type="InterPro" id="IPR042201">
    <property type="entry name" value="FH2_Formin_sf"/>
</dbReference>
<feature type="compositionally biased region" description="Basic and acidic residues" evidence="5">
    <location>
        <begin position="506"/>
        <end position="518"/>
    </location>
</feature>
<dbReference type="Pfam" id="PF02181">
    <property type="entry name" value="FH2"/>
    <property type="match status" value="1"/>
</dbReference>
<feature type="compositionally biased region" description="Basic and acidic residues" evidence="5">
    <location>
        <begin position="466"/>
        <end position="489"/>
    </location>
</feature>
<evidence type="ECO:0000313" key="7">
    <source>
        <dbReference type="EMBL" id="KAG5846858.1"/>
    </source>
</evidence>
<comment type="caution">
    <text evidence="7">The sequence shown here is derived from an EMBL/GenBank/DDBJ whole genome shotgun (WGS) entry which is preliminary data.</text>
</comment>
<dbReference type="GO" id="GO:0045010">
    <property type="term" value="P:actin nucleation"/>
    <property type="evidence" value="ECO:0007669"/>
    <property type="project" value="InterPro"/>
</dbReference>
<evidence type="ECO:0000256" key="1">
    <source>
        <dbReference type="ARBA" id="ARBA00004123"/>
    </source>
</evidence>
<dbReference type="Gene3D" id="1.20.58.2220">
    <property type="entry name" value="Formin, FH2 domain"/>
    <property type="match status" value="1"/>
</dbReference>
<organism evidence="7 8">
    <name type="scientific">Anguilla anguilla</name>
    <name type="common">European freshwater eel</name>
    <name type="synonym">Muraena anguilla</name>
    <dbReference type="NCBI Taxonomy" id="7936"/>
    <lineage>
        <taxon>Eukaryota</taxon>
        <taxon>Metazoa</taxon>
        <taxon>Chordata</taxon>
        <taxon>Craniata</taxon>
        <taxon>Vertebrata</taxon>
        <taxon>Euteleostomi</taxon>
        <taxon>Actinopterygii</taxon>
        <taxon>Neopterygii</taxon>
        <taxon>Teleostei</taxon>
        <taxon>Anguilliformes</taxon>
        <taxon>Anguillidae</taxon>
        <taxon>Anguilla</taxon>
    </lineage>
</organism>
<dbReference type="InterPro" id="IPR001265">
    <property type="entry name" value="Formin_Cappuccino_subfam"/>
</dbReference>
<feature type="compositionally biased region" description="Acidic residues" evidence="5">
    <location>
        <begin position="490"/>
        <end position="505"/>
    </location>
</feature>
<feature type="region of interest" description="Disordered" evidence="5">
    <location>
        <begin position="25"/>
        <end position="157"/>
    </location>
</feature>
<accession>A0A9D3MG06</accession>
<dbReference type="GO" id="GO:0051015">
    <property type="term" value="F:actin filament binding"/>
    <property type="evidence" value="ECO:0007669"/>
    <property type="project" value="TreeGrafter"/>
</dbReference>
<dbReference type="EMBL" id="JAFIRN010000006">
    <property type="protein sequence ID" value="KAG5846858.1"/>
    <property type="molecule type" value="Genomic_DNA"/>
</dbReference>
<evidence type="ECO:0000259" key="6">
    <source>
        <dbReference type="PROSITE" id="PS51444"/>
    </source>
</evidence>
<dbReference type="SMART" id="SM00498">
    <property type="entry name" value="FH2"/>
    <property type="match status" value="1"/>
</dbReference>
<dbReference type="PANTHER" id="PTHR45920:SF7">
    <property type="entry name" value="FORMIN-G"/>
    <property type="match status" value="1"/>
</dbReference>
<dbReference type="Proteomes" id="UP001044222">
    <property type="component" value="Chromosome 6"/>
</dbReference>
<dbReference type="GO" id="GO:0005737">
    <property type="term" value="C:cytoplasm"/>
    <property type="evidence" value="ECO:0007669"/>
    <property type="project" value="TreeGrafter"/>
</dbReference>
<dbReference type="AlphaFoldDB" id="A0A9D3MG06"/>
<keyword evidence="4" id="KW-0539">Nucleus</keyword>
<evidence type="ECO:0000256" key="2">
    <source>
        <dbReference type="ARBA" id="ARBA00005271"/>
    </source>
</evidence>
<feature type="region of interest" description="Disordered" evidence="5">
    <location>
        <begin position="300"/>
        <end position="402"/>
    </location>
</feature>
<feature type="compositionally biased region" description="Polar residues" evidence="5">
    <location>
        <begin position="369"/>
        <end position="384"/>
    </location>
</feature>
<feature type="compositionally biased region" description="Polar residues" evidence="5">
    <location>
        <begin position="198"/>
        <end position="207"/>
    </location>
</feature>
<dbReference type="FunFam" id="1.20.58.2220:FF:000005">
    <property type="entry name" value="Formin 1"/>
    <property type="match status" value="1"/>
</dbReference>
<feature type="region of interest" description="Disordered" evidence="5">
    <location>
        <begin position="465"/>
        <end position="525"/>
    </location>
</feature>
<comment type="subcellular location">
    <subcellularLocation>
        <location evidence="1">Nucleus</location>
    </subcellularLocation>
</comment>
<feature type="compositionally biased region" description="Basic and acidic residues" evidence="5">
    <location>
        <begin position="62"/>
        <end position="82"/>
    </location>
</feature>
<dbReference type="PANTHER" id="PTHR45920">
    <property type="entry name" value="FORMIN HOMOLOGY 2 DOMAIN CONTAINING, ISOFORM I"/>
    <property type="match status" value="1"/>
</dbReference>
<feature type="region of interest" description="Disordered" evidence="5">
    <location>
        <begin position="567"/>
        <end position="617"/>
    </location>
</feature>
<name>A0A9D3MG06_ANGAN</name>
<dbReference type="GO" id="GO:0030866">
    <property type="term" value="P:cortical actin cytoskeleton organization"/>
    <property type="evidence" value="ECO:0007669"/>
    <property type="project" value="TreeGrafter"/>
</dbReference>
<comment type="similarity">
    <text evidence="2">Belongs to the formin homology family. Cappuccino subfamily.</text>
</comment>
<feature type="region of interest" description="Disordered" evidence="5">
    <location>
        <begin position="1"/>
        <end position="20"/>
    </location>
</feature>
<feature type="region of interest" description="Disordered" evidence="5">
    <location>
        <begin position="175"/>
        <end position="207"/>
    </location>
</feature>
<dbReference type="GO" id="GO:0005884">
    <property type="term" value="C:actin filament"/>
    <property type="evidence" value="ECO:0007669"/>
    <property type="project" value="InterPro"/>
</dbReference>
<dbReference type="GO" id="GO:0008017">
    <property type="term" value="F:microtubule binding"/>
    <property type="evidence" value="ECO:0007669"/>
    <property type="project" value="InterPro"/>
</dbReference>
<reference evidence="7" key="1">
    <citation type="submission" date="2021-01" db="EMBL/GenBank/DDBJ databases">
        <title>A chromosome-scale assembly of European eel, Anguilla anguilla.</title>
        <authorList>
            <person name="Henkel C."/>
            <person name="Jong-Raadsen S.A."/>
            <person name="Dufour S."/>
            <person name="Weltzien F.-A."/>
            <person name="Palstra A.P."/>
            <person name="Pelster B."/>
            <person name="Spaink H.P."/>
            <person name="Van Den Thillart G.E."/>
            <person name="Jansen H."/>
            <person name="Zahm M."/>
            <person name="Klopp C."/>
            <person name="Cedric C."/>
            <person name="Louis A."/>
            <person name="Berthelot C."/>
            <person name="Parey E."/>
            <person name="Roest Crollius H."/>
            <person name="Montfort J."/>
            <person name="Robinson-Rechavi M."/>
            <person name="Bucao C."/>
            <person name="Bouchez O."/>
            <person name="Gislard M."/>
            <person name="Lluch J."/>
            <person name="Milhes M."/>
            <person name="Lampietro C."/>
            <person name="Lopez Roques C."/>
            <person name="Donnadieu C."/>
            <person name="Braasch I."/>
            <person name="Desvignes T."/>
            <person name="Postlethwait J."/>
            <person name="Bobe J."/>
            <person name="Guiguen Y."/>
            <person name="Dirks R."/>
        </authorList>
    </citation>
    <scope>NUCLEOTIDE SEQUENCE</scope>
    <source>
        <strain evidence="7">Tag_6206</strain>
        <tissue evidence="7">Liver</tissue>
    </source>
</reference>
<feature type="domain" description="FH2" evidence="6">
    <location>
        <begin position="740"/>
        <end position="1153"/>
    </location>
</feature>
<dbReference type="PROSITE" id="PS51444">
    <property type="entry name" value="FH2"/>
    <property type="match status" value="1"/>
</dbReference>
<evidence type="ECO:0000313" key="8">
    <source>
        <dbReference type="Proteomes" id="UP001044222"/>
    </source>
</evidence>
<keyword evidence="8" id="KW-1185">Reference proteome</keyword>
<protein>
    <recommendedName>
        <fullName evidence="6">FH2 domain-containing protein</fullName>
    </recommendedName>
</protein>
<dbReference type="InterPro" id="IPR015425">
    <property type="entry name" value="FH2_Formin"/>
</dbReference>
<proteinExistence type="inferred from homology"/>
<evidence type="ECO:0000256" key="3">
    <source>
        <dbReference type="ARBA" id="ARBA00023054"/>
    </source>
</evidence>
<keyword evidence="3" id="KW-0175">Coiled coil</keyword>
<feature type="compositionally biased region" description="Basic and acidic residues" evidence="5">
    <location>
        <begin position="29"/>
        <end position="40"/>
    </location>
</feature>
<dbReference type="GO" id="GO:0005634">
    <property type="term" value="C:nucleus"/>
    <property type="evidence" value="ECO:0007669"/>
    <property type="project" value="UniProtKB-SubCell"/>
</dbReference>